<feature type="transmembrane region" description="Helical" evidence="12">
    <location>
        <begin position="315"/>
        <end position="337"/>
    </location>
</feature>
<feature type="transmembrane region" description="Helical" evidence="12">
    <location>
        <begin position="378"/>
        <end position="397"/>
    </location>
</feature>
<dbReference type="GO" id="GO:0015297">
    <property type="term" value="F:antiporter activity"/>
    <property type="evidence" value="ECO:0007669"/>
    <property type="project" value="UniProtKB-KW"/>
</dbReference>
<dbReference type="FunFam" id="3.40.50.720:FF:000036">
    <property type="entry name" value="Glutathione-regulated potassium-efflux system protein KefB"/>
    <property type="match status" value="1"/>
</dbReference>
<dbReference type="Pfam" id="PF02254">
    <property type="entry name" value="TrkA_N"/>
    <property type="match status" value="1"/>
</dbReference>
<feature type="transmembrane region" description="Helical" evidence="12">
    <location>
        <begin position="343"/>
        <end position="366"/>
    </location>
</feature>
<keyword evidence="3" id="KW-0813">Transport</keyword>
<feature type="transmembrane region" description="Helical" evidence="12">
    <location>
        <begin position="83"/>
        <end position="104"/>
    </location>
</feature>
<dbReference type="SUPFAM" id="SSF51735">
    <property type="entry name" value="NAD(P)-binding Rossmann-fold domains"/>
    <property type="match status" value="1"/>
</dbReference>
<dbReference type="Proteomes" id="UP000572377">
    <property type="component" value="Unassembled WGS sequence"/>
</dbReference>
<keyword evidence="9" id="KW-0406">Ion transport</keyword>
<dbReference type="NCBIfam" id="TIGR00932">
    <property type="entry name" value="2a37"/>
    <property type="match status" value="1"/>
</dbReference>
<feature type="domain" description="RCK N-terminal" evidence="13">
    <location>
        <begin position="418"/>
        <end position="535"/>
    </location>
</feature>
<evidence type="ECO:0000256" key="9">
    <source>
        <dbReference type="ARBA" id="ARBA00023065"/>
    </source>
</evidence>
<accession>A0A849L4R3</accession>
<sequence length="650" mass="69481">MESVLAQSFIYLLAAVVAVPLANRLGLGSVLGYLIAGVVIGPILGLVGAETQDLQHFAEFGVVMMLFLIGLEMEPRVLWAMRLRLLGLGGLQIALSTALIALVAMALGQAWTVALAIGLTFALSSTAIVMQTLREKGLIRTDGGRASFSVLLAQDIAVIPMLALIPLLAAPELMGADWGGVSDIRFAASTGGSLLEGQPGWVVTLALLASVGAIVGGGHFLTRPMFRFLSHARLPEIFTAAALLLVVAIALLMTVVGLSPALGTFLAGVVLANSEYRHELEADIEPFKGLLLGLFFITVGAGIDFQILAGSFVQVVGLTLGLMLAKFMVLFALAKVFGLRGAAAWLFALALSQAGEFGFVLLSFTTQNDVIPVALGQTLQLIVALSMLLTPLLFILYDRVIAARVDTEALPDDDIDEAGPVIIAGLGRFGQVVNRMLLSHGHKTVVLDYHNGVIEGLRRFGVKAFFGDPSRPDLLLAAGIRDARVLVIAMDDTDKAVHMVEYVSREHPHVHIVARARDREHVYRLYAAGARDIVRETFDSSVRAGRYTLRALGLHPYEAERAARAYVRQDRADLAELAQLWDPDVPVFENEAYAARAREINRRVNAAMMGEGLAARDGWDRAWAPPPQGGTVARDPAAATETDPDGDGPG</sequence>
<dbReference type="InterPro" id="IPR006153">
    <property type="entry name" value="Cation/H_exchanger_TM"/>
</dbReference>
<feature type="transmembrane region" description="Helical" evidence="12">
    <location>
        <begin position="6"/>
        <end position="23"/>
    </location>
</feature>
<feature type="transmembrane region" description="Helical" evidence="12">
    <location>
        <begin position="150"/>
        <end position="169"/>
    </location>
</feature>
<feature type="transmembrane region" description="Helical" evidence="12">
    <location>
        <begin position="110"/>
        <end position="129"/>
    </location>
</feature>
<keyword evidence="7" id="KW-0630">Potassium</keyword>
<dbReference type="PANTHER" id="PTHR46157">
    <property type="entry name" value="K(+) EFFLUX ANTIPORTER 3, CHLOROPLASTIC"/>
    <property type="match status" value="1"/>
</dbReference>
<proteinExistence type="inferred from homology"/>
<evidence type="ECO:0000256" key="3">
    <source>
        <dbReference type="ARBA" id="ARBA00022448"/>
    </source>
</evidence>
<evidence type="ECO:0000256" key="11">
    <source>
        <dbReference type="SAM" id="MobiDB-lite"/>
    </source>
</evidence>
<keyword evidence="10 12" id="KW-0472">Membrane</keyword>
<dbReference type="AlphaFoldDB" id="A0A849L4R3"/>
<feature type="transmembrane region" description="Helical" evidence="12">
    <location>
        <begin position="242"/>
        <end position="270"/>
    </location>
</feature>
<evidence type="ECO:0000256" key="8">
    <source>
        <dbReference type="ARBA" id="ARBA00022989"/>
    </source>
</evidence>
<gene>
    <name evidence="14" type="ORF">HMH01_13380</name>
</gene>
<comment type="subcellular location">
    <subcellularLocation>
        <location evidence="1">Endomembrane system</location>
        <topology evidence="1">Multi-pass membrane protein</topology>
    </subcellularLocation>
</comment>
<comment type="similarity">
    <text evidence="2">Belongs to the monovalent cation:proton antiporter 2 (CPA2) transporter (TC 2.A.37) family.</text>
</comment>
<organism evidence="14 15">
    <name type="scientific">Halovulum dunhuangense</name>
    <dbReference type="NCBI Taxonomy" id="1505036"/>
    <lineage>
        <taxon>Bacteria</taxon>
        <taxon>Pseudomonadati</taxon>
        <taxon>Pseudomonadota</taxon>
        <taxon>Alphaproteobacteria</taxon>
        <taxon>Rhodobacterales</taxon>
        <taxon>Paracoccaceae</taxon>
        <taxon>Halovulum</taxon>
    </lineage>
</organism>
<keyword evidence="8 12" id="KW-1133">Transmembrane helix</keyword>
<dbReference type="InterPro" id="IPR038770">
    <property type="entry name" value="Na+/solute_symporter_sf"/>
</dbReference>
<evidence type="ECO:0000259" key="13">
    <source>
        <dbReference type="PROSITE" id="PS51201"/>
    </source>
</evidence>
<reference evidence="14 15" key="1">
    <citation type="submission" date="2020-05" db="EMBL/GenBank/DDBJ databases">
        <title>Gimesia benthica sp. nov., a novel planctomycete isolated from a deep-sea water sample of the Northwest Indian Ocean.</title>
        <authorList>
            <person name="Wang J."/>
            <person name="Ruan C."/>
            <person name="Song L."/>
            <person name="Zhu Y."/>
            <person name="Li A."/>
            <person name="Zheng X."/>
            <person name="Wang L."/>
            <person name="Lu Z."/>
            <person name="Huang Y."/>
            <person name="Du W."/>
            <person name="Zhou Y."/>
            <person name="Huang L."/>
            <person name="Dai X."/>
        </authorList>
    </citation>
    <scope>NUCLEOTIDE SEQUENCE [LARGE SCALE GENOMIC DNA]</scope>
    <source>
        <strain evidence="14 15">YYQ-30</strain>
    </source>
</reference>
<dbReference type="InterPro" id="IPR003148">
    <property type="entry name" value="RCK_N"/>
</dbReference>
<dbReference type="GO" id="GO:0005886">
    <property type="term" value="C:plasma membrane"/>
    <property type="evidence" value="ECO:0007669"/>
    <property type="project" value="TreeGrafter"/>
</dbReference>
<feature type="transmembrane region" description="Helical" evidence="12">
    <location>
        <begin position="30"/>
        <end position="48"/>
    </location>
</feature>
<evidence type="ECO:0000256" key="7">
    <source>
        <dbReference type="ARBA" id="ARBA00022958"/>
    </source>
</evidence>
<dbReference type="PANTHER" id="PTHR46157:SF4">
    <property type="entry name" value="K(+) EFFLUX ANTIPORTER 3, CHLOROPLASTIC"/>
    <property type="match status" value="1"/>
</dbReference>
<dbReference type="RefSeq" id="WP_171326270.1">
    <property type="nucleotide sequence ID" value="NZ_JABFBC010000002.1"/>
</dbReference>
<feature type="transmembrane region" description="Helical" evidence="12">
    <location>
        <begin position="54"/>
        <end position="71"/>
    </location>
</feature>
<dbReference type="Gene3D" id="3.40.50.720">
    <property type="entry name" value="NAD(P)-binding Rossmann-like Domain"/>
    <property type="match status" value="1"/>
</dbReference>
<dbReference type="GO" id="GO:0012505">
    <property type="term" value="C:endomembrane system"/>
    <property type="evidence" value="ECO:0007669"/>
    <property type="project" value="UniProtKB-SubCell"/>
</dbReference>
<evidence type="ECO:0000256" key="10">
    <source>
        <dbReference type="ARBA" id="ARBA00023136"/>
    </source>
</evidence>
<dbReference type="EMBL" id="JABFBC010000002">
    <property type="protein sequence ID" value="NNU81428.1"/>
    <property type="molecule type" value="Genomic_DNA"/>
</dbReference>
<feature type="region of interest" description="Disordered" evidence="11">
    <location>
        <begin position="618"/>
        <end position="650"/>
    </location>
</feature>
<keyword evidence="15" id="KW-1185">Reference proteome</keyword>
<evidence type="ECO:0000313" key="14">
    <source>
        <dbReference type="EMBL" id="NNU81428.1"/>
    </source>
</evidence>
<feature type="transmembrane region" description="Helical" evidence="12">
    <location>
        <begin position="201"/>
        <end position="221"/>
    </location>
</feature>
<comment type="caution">
    <text evidence="14">The sequence shown here is derived from an EMBL/GenBank/DDBJ whole genome shotgun (WGS) entry which is preliminary data.</text>
</comment>
<evidence type="ECO:0000313" key="15">
    <source>
        <dbReference type="Proteomes" id="UP000572377"/>
    </source>
</evidence>
<dbReference type="InterPro" id="IPR004771">
    <property type="entry name" value="K/H_exchanger"/>
</dbReference>
<evidence type="ECO:0000256" key="2">
    <source>
        <dbReference type="ARBA" id="ARBA00005551"/>
    </source>
</evidence>
<dbReference type="Pfam" id="PF00999">
    <property type="entry name" value="Na_H_Exchanger"/>
    <property type="match status" value="1"/>
</dbReference>
<evidence type="ECO:0000256" key="6">
    <source>
        <dbReference type="ARBA" id="ARBA00022692"/>
    </source>
</evidence>
<dbReference type="GO" id="GO:0006813">
    <property type="term" value="P:potassium ion transport"/>
    <property type="evidence" value="ECO:0007669"/>
    <property type="project" value="UniProtKB-KW"/>
</dbReference>
<keyword evidence="5" id="KW-0633">Potassium transport</keyword>
<evidence type="ECO:0000256" key="12">
    <source>
        <dbReference type="SAM" id="Phobius"/>
    </source>
</evidence>
<keyword evidence="4" id="KW-0050">Antiport</keyword>
<dbReference type="GO" id="GO:1902600">
    <property type="term" value="P:proton transmembrane transport"/>
    <property type="evidence" value="ECO:0007669"/>
    <property type="project" value="InterPro"/>
</dbReference>
<dbReference type="Gene3D" id="1.20.1530.20">
    <property type="match status" value="1"/>
</dbReference>
<dbReference type="GO" id="GO:0008324">
    <property type="term" value="F:monoatomic cation transmembrane transporter activity"/>
    <property type="evidence" value="ECO:0007669"/>
    <property type="project" value="InterPro"/>
</dbReference>
<name>A0A849L4R3_9RHOB</name>
<evidence type="ECO:0000256" key="1">
    <source>
        <dbReference type="ARBA" id="ARBA00004127"/>
    </source>
</evidence>
<evidence type="ECO:0000256" key="5">
    <source>
        <dbReference type="ARBA" id="ARBA00022538"/>
    </source>
</evidence>
<dbReference type="InterPro" id="IPR036291">
    <property type="entry name" value="NAD(P)-bd_dom_sf"/>
</dbReference>
<protein>
    <submittedName>
        <fullName evidence="14">Potassium transporter</fullName>
    </submittedName>
</protein>
<keyword evidence="6 12" id="KW-0812">Transmembrane</keyword>
<dbReference type="PROSITE" id="PS51201">
    <property type="entry name" value="RCK_N"/>
    <property type="match status" value="1"/>
</dbReference>
<evidence type="ECO:0000256" key="4">
    <source>
        <dbReference type="ARBA" id="ARBA00022449"/>
    </source>
</evidence>